<accession>A0A2W5DHD4</accession>
<reference evidence="4 5" key="1">
    <citation type="submission" date="2017-08" db="EMBL/GenBank/DDBJ databases">
        <title>Infants hospitalized years apart are colonized by the same room-sourced microbial strains.</title>
        <authorList>
            <person name="Brooks B."/>
            <person name="Olm M.R."/>
            <person name="Firek B.A."/>
            <person name="Baker R."/>
            <person name="Thomas B.C."/>
            <person name="Morowitz M.J."/>
            <person name="Banfield J.F."/>
        </authorList>
    </citation>
    <scope>NUCLEOTIDE SEQUENCE [LARGE SCALE GENOMIC DNA]</scope>
    <source>
        <strain evidence="4">S2_012_000_R2_81</strain>
    </source>
</reference>
<dbReference type="PROSITE" id="PS50110">
    <property type="entry name" value="RESPONSE_REGULATORY"/>
    <property type="match status" value="1"/>
</dbReference>
<evidence type="ECO:0000256" key="2">
    <source>
        <dbReference type="PROSITE-ProRule" id="PRU00169"/>
    </source>
</evidence>
<keyword evidence="1 2" id="KW-0597">Phosphoprotein</keyword>
<dbReference type="Proteomes" id="UP000249633">
    <property type="component" value="Unassembled WGS sequence"/>
</dbReference>
<feature type="modified residue" description="4-aspartylphosphate" evidence="2">
    <location>
        <position position="347"/>
    </location>
</feature>
<dbReference type="EMBL" id="QFOD01000016">
    <property type="protein sequence ID" value="PZP29943.1"/>
    <property type="molecule type" value="Genomic_DNA"/>
</dbReference>
<dbReference type="CDD" id="cd17546">
    <property type="entry name" value="REC_hyHK_CKI1_RcsC-like"/>
    <property type="match status" value="1"/>
</dbReference>
<evidence type="ECO:0000256" key="1">
    <source>
        <dbReference type="ARBA" id="ARBA00022553"/>
    </source>
</evidence>
<evidence type="ECO:0000313" key="5">
    <source>
        <dbReference type="Proteomes" id="UP000249633"/>
    </source>
</evidence>
<dbReference type="PANTHER" id="PTHR45339:SF6">
    <property type="entry name" value="SENSORY HISTIDINE PROTEIN KINASE"/>
    <property type="match status" value="1"/>
</dbReference>
<dbReference type="SUPFAM" id="SSF52172">
    <property type="entry name" value="CheY-like"/>
    <property type="match status" value="1"/>
</dbReference>
<feature type="domain" description="Response regulatory" evidence="3">
    <location>
        <begin position="298"/>
        <end position="417"/>
    </location>
</feature>
<dbReference type="InterPro" id="IPR001789">
    <property type="entry name" value="Sig_transdc_resp-reg_receiver"/>
</dbReference>
<comment type="caution">
    <text evidence="4">The sequence shown here is derived from an EMBL/GenBank/DDBJ whole genome shotgun (WGS) entry which is preliminary data.</text>
</comment>
<evidence type="ECO:0000313" key="4">
    <source>
        <dbReference type="EMBL" id="PZP29943.1"/>
    </source>
</evidence>
<protein>
    <recommendedName>
        <fullName evidence="3">Response regulatory domain-containing protein</fullName>
    </recommendedName>
</protein>
<dbReference type="AlphaFoldDB" id="A0A2W5DHD4"/>
<dbReference type="Pfam" id="PF00072">
    <property type="entry name" value="Response_reg"/>
    <property type="match status" value="1"/>
</dbReference>
<dbReference type="Gene3D" id="3.40.50.2300">
    <property type="match status" value="1"/>
</dbReference>
<sequence>MEFSELFTQSARDVLPHARRKGLVAYFDYRGPRLALEDPGPQLRAGIHRILLGIVDCFESGFVMFSAEASPPVYGRSNIVIHAAGTGPSRSPAVVGVLQRLRLVPETVDPNGGLVPHAEGPCPATGGIVQFVDASQNGLVISLKIDVAAEEPPFEHTPDAAGAVAWLVSKVPGALDSIEVRLRQLGWHVLSFGSLEDAAAATSSRPAPMLMIVAEHDGQELPLLQQVAEALPSLWTTLAVVAGSDTLRQRGQGPVDIRVLPLSPLELERFTAHVDMRTSTALSRLTSPAPLYLQECRRVLVVDDNLVNQIVARGQLEALGYEVVVACDGIEALDSCCDEPPDMVLMDVDMPVMDGLEASEHLRSLQRIGTLPPFPIVAATAGDSELRRSACLSAGMDGYLSKPMNLRVLADELHRVLPGRAAPMEA</sequence>
<organism evidence="4 5">
    <name type="scientific">Roseateles depolymerans</name>
    <dbReference type="NCBI Taxonomy" id="76731"/>
    <lineage>
        <taxon>Bacteria</taxon>
        <taxon>Pseudomonadati</taxon>
        <taxon>Pseudomonadota</taxon>
        <taxon>Betaproteobacteria</taxon>
        <taxon>Burkholderiales</taxon>
        <taxon>Sphaerotilaceae</taxon>
        <taxon>Roseateles</taxon>
    </lineage>
</organism>
<dbReference type="PANTHER" id="PTHR45339">
    <property type="entry name" value="HYBRID SIGNAL TRANSDUCTION HISTIDINE KINASE J"/>
    <property type="match status" value="1"/>
</dbReference>
<dbReference type="InterPro" id="IPR011006">
    <property type="entry name" value="CheY-like_superfamily"/>
</dbReference>
<proteinExistence type="predicted"/>
<name>A0A2W5DHD4_9BURK</name>
<dbReference type="SMART" id="SM00448">
    <property type="entry name" value="REC"/>
    <property type="match status" value="1"/>
</dbReference>
<dbReference type="GO" id="GO:0000160">
    <property type="term" value="P:phosphorelay signal transduction system"/>
    <property type="evidence" value="ECO:0007669"/>
    <property type="project" value="InterPro"/>
</dbReference>
<evidence type="ECO:0000259" key="3">
    <source>
        <dbReference type="PROSITE" id="PS50110"/>
    </source>
</evidence>
<gene>
    <name evidence="4" type="ORF">DI603_16130</name>
</gene>